<comment type="function">
    <text evidence="1 11">Catalyzes the NADPH-dependent reduction of ketopantoate into pantoic acid.</text>
</comment>
<evidence type="ECO:0000259" key="12">
    <source>
        <dbReference type="Pfam" id="PF02558"/>
    </source>
</evidence>
<evidence type="ECO:0000256" key="8">
    <source>
        <dbReference type="ARBA" id="ARBA00023002"/>
    </source>
</evidence>
<evidence type="ECO:0000256" key="3">
    <source>
        <dbReference type="ARBA" id="ARBA00007870"/>
    </source>
</evidence>
<evidence type="ECO:0000256" key="4">
    <source>
        <dbReference type="ARBA" id="ARBA00013014"/>
    </source>
</evidence>
<sequence length="321" mass="34943">MLLEPMTRQVVVIGGGSVGLLYAARLALAGQPVTIVTRSSLQANQLNERGLSFQKLNGESVTVPVAASSIEEGLPEGNLYLLTVKQPDLHSVLPALQGVDLKARVIALQNGMGHYELLRTVLTETQCFFAINTEGARRLSPTEVVHTGTGTLRVGTWETSDCNDPLIRTFVEWAISTGMEAVYEKAIQPFAWRKLIANALINPLTALFEIPNGALLENSHTQQLMRALFVEAAAVAASAGQKIEDADLQEIVSICRNTSRNLSSMLQDIKKRRPTEVQSINGYLVQVGKRAGIPTPLHETLLRVILLKSDMGIRKEGGDNR</sequence>
<dbReference type="EC" id="1.1.1.169" evidence="4 11"/>
<dbReference type="SUPFAM" id="SSF51735">
    <property type="entry name" value="NAD(P)-binding Rossmann-fold domains"/>
    <property type="match status" value="1"/>
</dbReference>
<feature type="domain" description="Ketopantoate reductase N-terminal" evidence="12">
    <location>
        <begin position="10"/>
        <end position="158"/>
    </location>
</feature>
<evidence type="ECO:0000256" key="5">
    <source>
        <dbReference type="ARBA" id="ARBA00019465"/>
    </source>
</evidence>
<evidence type="ECO:0000259" key="13">
    <source>
        <dbReference type="Pfam" id="PF08546"/>
    </source>
</evidence>
<organism evidence="14 15">
    <name type="scientific">Brevibacillus formosus</name>
    <dbReference type="NCBI Taxonomy" id="54913"/>
    <lineage>
        <taxon>Bacteria</taxon>
        <taxon>Bacillati</taxon>
        <taxon>Bacillota</taxon>
        <taxon>Bacilli</taxon>
        <taxon>Bacillales</taxon>
        <taxon>Paenibacillaceae</taxon>
        <taxon>Brevibacillus</taxon>
    </lineage>
</organism>
<dbReference type="InterPro" id="IPR003710">
    <property type="entry name" value="ApbA"/>
</dbReference>
<feature type="domain" description="Ketopantoate reductase C-terminal" evidence="13">
    <location>
        <begin position="187"/>
        <end position="305"/>
    </location>
</feature>
<dbReference type="InterPro" id="IPR013332">
    <property type="entry name" value="KPR_N"/>
</dbReference>
<comment type="pathway">
    <text evidence="2 11">Cofactor biosynthesis; (R)-pantothenate biosynthesis; (R)-pantoate from 3-methyl-2-oxobutanoate: step 2/2.</text>
</comment>
<dbReference type="Gene3D" id="1.10.1040.10">
    <property type="entry name" value="N-(1-d-carboxylethyl)-l-norvaline Dehydrogenase, domain 2"/>
    <property type="match status" value="1"/>
</dbReference>
<evidence type="ECO:0000256" key="6">
    <source>
        <dbReference type="ARBA" id="ARBA00022655"/>
    </source>
</evidence>
<dbReference type="SUPFAM" id="SSF48179">
    <property type="entry name" value="6-phosphogluconate dehydrogenase C-terminal domain-like"/>
    <property type="match status" value="1"/>
</dbReference>
<dbReference type="EMBL" id="CP018145">
    <property type="protein sequence ID" value="ASJ54688.1"/>
    <property type="molecule type" value="Genomic_DNA"/>
</dbReference>
<dbReference type="GO" id="GO:0050661">
    <property type="term" value="F:NADP binding"/>
    <property type="evidence" value="ECO:0007669"/>
    <property type="project" value="TreeGrafter"/>
</dbReference>
<reference evidence="14 15" key="1">
    <citation type="submission" date="2016-11" db="EMBL/GenBank/DDBJ databases">
        <authorList>
            <person name="Jaros S."/>
            <person name="Januszkiewicz K."/>
            <person name="Wedrychowicz H."/>
        </authorList>
    </citation>
    <scope>NUCLEOTIDE SEQUENCE [LARGE SCALE GENOMIC DNA]</scope>
    <source>
        <strain evidence="14 15">NF2</strain>
    </source>
</reference>
<dbReference type="GO" id="GO:0008677">
    <property type="term" value="F:2-dehydropantoate 2-reductase activity"/>
    <property type="evidence" value="ECO:0007669"/>
    <property type="project" value="UniProtKB-EC"/>
</dbReference>
<dbReference type="PANTHER" id="PTHR43765:SF2">
    <property type="entry name" value="2-DEHYDROPANTOATE 2-REDUCTASE"/>
    <property type="match status" value="1"/>
</dbReference>
<evidence type="ECO:0000256" key="1">
    <source>
        <dbReference type="ARBA" id="ARBA00002919"/>
    </source>
</evidence>
<dbReference type="RefSeq" id="WP_088908405.1">
    <property type="nucleotide sequence ID" value="NZ_CP018145.1"/>
</dbReference>
<dbReference type="InterPro" id="IPR036291">
    <property type="entry name" value="NAD(P)-bd_dom_sf"/>
</dbReference>
<dbReference type="GO" id="GO:0005737">
    <property type="term" value="C:cytoplasm"/>
    <property type="evidence" value="ECO:0007669"/>
    <property type="project" value="TreeGrafter"/>
</dbReference>
<dbReference type="KEGG" id="bfm:BP422_14580"/>
<dbReference type="AlphaFoldDB" id="A0A220MHV3"/>
<gene>
    <name evidence="14" type="ORF">BP422_14580</name>
</gene>
<dbReference type="InterPro" id="IPR050838">
    <property type="entry name" value="Ketopantoate_reductase"/>
</dbReference>
<comment type="catalytic activity">
    <reaction evidence="10 11">
        <text>(R)-pantoate + NADP(+) = 2-dehydropantoate + NADPH + H(+)</text>
        <dbReference type="Rhea" id="RHEA:16233"/>
        <dbReference type="ChEBI" id="CHEBI:11561"/>
        <dbReference type="ChEBI" id="CHEBI:15378"/>
        <dbReference type="ChEBI" id="CHEBI:15980"/>
        <dbReference type="ChEBI" id="CHEBI:57783"/>
        <dbReference type="ChEBI" id="CHEBI:58349"/>
        <dbReference type="EC" id="1.1.1.169"/>
    </reaction>
</comment>
<dbReference type="GO" id="GO:0015940">
    <property type="term" value="P:pantothenate biosynthetic process"/>
    <property type="evidence" value="ECO:0007669"/>
    <property type="project" value="UniProtKB-UniPathway"/>
</dbReference>
<protein>
    <recommendedName>
        <fullName evidence="5 11">2-dehydropantoate 2-reductase</fullName>
        <ecNumber evidence="4 11">1.1.1.169</ecNumber>
    </recommendedName>
    <alternativeName>
        <fullName evidence="9 11">Ketopantoate reductase</fullName>
    </alternativeName>
</protein>
<evidence type="ECO:0000256" key="7">
    <source>
        <dbReference type="ARBA" id="ARBA00022857"/>
    </source>
</evidence>
<dbReference type="InterPro" id="IPR008927">
    <property type="entry name" value="6-PGluconate_DH-like_C_sf"/>
</dbReference>
<keyword evidence="6 11" id="KW-0566">Pantothenate biosynthesis</keyword>
<evidence type="ECO:0000313" key="15">
    <source>
        <dbReference type="Proteomes" id="UP000197781"/>
    </source>
</evidence>
<accession>A0A220MHV3</accession>
<comment type="similarity">
    <text evidence="3 11">Belongs to the ketopantoate reductase family.</text>
</comment>
<dbReference type="PANTHER" id="PTHR43765">
    <property type="entry name" value="2-DEHYDROPANTOATE 2-REDUCTASE-RELATED"/>
    <property type="match status" value="1"/>
</dbReference>
<evidence type="ECO:0000313" key="14">
    <source>
        <dbReference type="EMBL" id="ASJ54688.1"/>
    </source>
</evidence>
<dbReference type="InterPro" id="IPR013328">
    <property type="entry name" value="6PGD_dom2"/>
</dbReference>
<dbReference type="InterPro" id="IPR013752">
    <property type="entry name" value="KPA_reductase"/>
</dbReference>
<evidence type="ECO:0000256" key="10">
    <source>
        <dbReference type="ARBA" id="ARBA00048793"/>
    </source>
</evidence>
<keyword evidence="7 11" id="KW-0521">NADP</keyword>
<dbReference type="Gene3D" id="3.40.50.720">
    <property type="entry name" value="NAD(P)-binding Rossmann-like Domain"/>
    <property type="match status" value="1"/>
</dbReference>
<dbReference type="NCBIfam" id="TIGR00745">
    <property type="entry name" value="apbA_panE"/>
    <property type="match status" value="1"/>
</dbReference>
<evidence type="ECO:0000256" key="9">
    <source>
        <dbReference type="ARBA" id="ARBA00032024"/>
    </source>
</evidence>
<dbReference type="Proteomes" id="UP000197781">
    <property type="component" value="Chromosome"/>
</dbReference>
<proteinExistence type="inferred from homology"/>
<name>A0A220MHV3_9BACL</name>
<keyword evidence="8 11" id="KW-0560">Oxidoreductase</keyword>
<evidence type="ECO:0000256" key="11">
    <source>
        <dbReference type="RuleBase" id="RU362068"/>
    </source>
</evidence>
<evidence type="ECO:0000256" key="2">
    <source>
        <dbReference type="ARBA" id="ARBA00004994"/>
    </source>
</evidence>
<dbReference type="FunFam" id="1.10.1040.10:FF:000017">
    <property type="entry name" value="2-dehydropantoate 2-reductase"/>
    <property type="match status" value="1"/>
</dbReference>
<dbReference type="Pfam" id="PF02558">
    <property type="entry name" value="ApbA"/>
    <property type="match status" value="1"/>
</dbReference>
<dbReference type="Pfam" id="PF08546">
    <property type="entry name" value="ApbA_C"/>
    <property type="match status" value="1"/>
</dbReference>
<dbReference type="UniPathway" id="UPA00028">
    <property type="reaction ID" value="UER00004"/>
</dbReference>